<sequence length="214" mass="23416">MEKKPEQEKKKQQTAPETERSGEDKKKNKEMNLEGLSMEDSPYVNYKDLEDYKLQGYGTQGHQQPTLGRSAGGTDAPTPSGATVPSKPDVSATDVINRRGSDQDSEAKMEKKPEQEKVQQQQTAHETETSGHEENKKDKEVNLEGLPMEDSPYLNYKDLEDYKLQGYGAHGHQEPTLGRSAGGTDAPTPSGATAVPSKPDAPAKADIIKRHGVP</sequence>
<evidence type="ECO:0000256" key="1">
    <source>
        <dbReference type="SAM" id="MobiDB-lite"/>
    </source>
</evidence>
<protein>
    <submittedName>
        <fullName evidence="2">Uncharacterized protein</fullName>
    </submittedName>
</protein>
<dbReference type="OrthoDB" id="1929004at2759"/>
<feature type="region of interest" description="Disordered" evidence="1">
    <location>
        <begin position="1"/>
        <end position="152"/>
    </location>
</feature>
<dbReference type="InterPro" id="IPR018930">
    <property type="entry name" value="LEA-18"/>
</dbReference>
<feature type="compositionally biased region" description="Basic and acidic residues" evidence="1">
    <location>
        <begin position="96"/>
        <end position="117"/>
    </location>
</feature>
<feature type="compositionally biased region" description="Basic and acidic residues" evidence="1">
    <location>
        <begin position="201"/>
        <end position="214"/>
    </location>
</feature>
<organism evidence="2 3">
    <name type="scientific">Acer yangbiense</name>
    <dbReference type="NCBI Taxonomy" id="1000413"/>
    <lineage>
        <taxon>Eukaryota</taxon>
        <taxon>Viridiplantae</taxon>
        <taxon>Streptophyta</taxon>
        <taxon>Embryophyta</taxon>
        <taxon>Tracheophyta</taxon>
        <taxon>Spermatophyta</taxon>
        <taxon>Magnoliopsida</taxon>
        <taxon>eudicotyledons</taxon>
        <taxon>Gunneridae</taxon>
        <taxon>Pentapetalae</taxon>
        <taxon>rosids</taxon>
        <taxon>malvids</taxon>
        <taxon>Sapindales</taxon>
        <taxon>Sapindaceae</taxon>
        <taxon>Hippocastanoideae</taxon>
        <taxon>Acereae</taxon>
        <taxon>Acer</taxon>
    </lineage>
</organism>
<dbReference type="AlphaFoldDB" id="A0A5C7HQJ6"/>
<keyword evidence="3" id="KW-1185">Reference proteome</keyword>
<dbReference type="Pfam" id="PF10714">
    <property type="entry name" value="LEA_6"/>
    <property type="match status" value="2"/>
</dbReference>
<reference evidence="3" key="1">
    <citation type="journal article" date="2019" name="Gigascience">
        <title>De novo genome assembly of the endangered Acer yangbiense, a plant species with extremely small populations endemic to Yunnan Province, China.</title>
        <authorList>
            <person name="Yang J."/>
            <person name="Wariss H.M."/>
            <person name="Tao L."/>
            <person name="Zhang R."/>
            <person name="Yun Q."/>
            <person name="Hollingsworth P."/>
            <person name="Dao Z."/>
            <person name="Luo G."/>
            <person name="Guo H."/>
            <person name="Ma Y."/>
            <person name="Sun W."/>
        </authorList>
    </citation>
    <scope>NUCLEOTIDE SEQUENCE [LARGE SCALE GENOMIC DNA]</scope>
    <source>
        <strain evidence="3">cv. Malutang</strain>
    </source>
</reference>
<evidence type="ECO:0000313" key="2">
    <source>
        <dbReference type="EMBL" id="TXG59321.1"/>
    </source>
</evidence>
<dbReference type="EMBL" id="VAHF01000006">
    <property type="protein sequence ID" value="TXG59321.1"/>
    <property type="molecule type" value="Genomic_DNA"/>
</dbReference>
<comment type="caution">
    <text evidence="2">The sequence shown here is derived from an EMBL/GenBank/DDBJ whole genome shotgun (WGS) entry which is preliminary data.</text>
</comment>
<feature type="compositionally biased region" description="Basic and acidic residues" evidence="1">
    <location>
        <begin position="125"/>
        <end position="142"/>
    </location>
</feature>
<dbReference type="Proteomes" id="UP000323000">
    <property type="component" value="Chromosome 6"/>
</dbReference>
<proteinExistence type="predicted"/>
<evidence type="ECO:0000313" key="3">
    <source>
        <dbReference type="Proteomes" id="UP000323000"/>
    </source>
</evidence>
<gene>
    <name evidence="2" type="ORF">EZV62_013894</name>
</gene>
<accession>A0A5C7HQJ6</accession>
<feature type="region of interest" description="Disordered" evidence="1">
    <location>
        <begin position="166"/>
        <end position="214"/>
    </location>
</feature>
<name>A0A5C7HQJ6_9ROSI</name>
<feature type="compositionally biased region" description="Basic and acidic residues" evidence="1">
    <location>
        <begin position="1"/>
        <end position="32"/>
    </location>
</feature>